<dbReference type="EMBL" id="LNIX01000004">
    <property type="protein sequence ID" value="OXA55331.1"/>
    <property type="molecule type" value="Genomic_DNA"/>
</dbReference>
<sequence length="396" mass="45100">MKSLIFLLLAVLAKLGSSLDVTVARSYAVRQYTLLSQQLSNDDPSSGFITTANPLNAYWDKNDVTRWTVGFYGGSLWTLYKLTRDNYWRNLALEFQERVKERQYDTNTHDVGFVIMSTFGLCLEYTTGNENIAVPVITQAAASLASRFYPLARVLRSWNNDEGHGGVPGEVKVIADNMMNLELLFKAAELTGDRIFSDIAVSHANRTIEEHFRPDGGTFHVVAYNETTGNVQRKYNWQGLRDNSTWARGISWVIHGYITSYQKSNGTFPRFLEYAEIAANYFITRLPPDFVPYWDFDADFETTYQPRDTSAAAIAAHGLLTLYTVTGNQTYFDTAEKIMENLISEKYRSDGKPEYKVSSIFVNGTVFYHERNTNTAIVYGDFYFLQALDLYIELTQ</sequence>
<evidence type="ECO:0000313" key="4">
    <source>
        <dbReference type="EMBL" id="OXA55331.1"/>
    </source>
</evidence>
<dbReference type="InterPro" id="IPR010905">
    <property type="entry name" value="Glyco_hydro_88"/>
</dbReference>
<feature type="signal peptide" evidence="3">
    <location>
        <begin position="1"/>
        <end position="18"/>
    </location>
</feature>
<dbReference type="InterPro" id="IPR008928">
    <property type="entry name" value="6-hairpin_glycosidase_sf"/>
</dbReference>
<feature type="chain" id="PRO_5012985600" evidence="3">
    <location>
        <begin position="19"/>
        <end position="396"/>
    </location>
</feature>
<name>A0A226EES7_FOLCA</name>
<proteinExistence type="inferred from homology"/>
<dbReference type="InterPro" id="IPR012341">
    <property type="entry name" value="6hp_glycosidase-like_sf"/>
</dbReference>
<organism evidence="4 5">
    <name type="scientific">Folsomia candida</name>
    <name type="common">Springtail</name>
    <dbReference type="NCBI Taxonomy" id="158441"/>
    <lineage>
        <taxon>Eukaryota</taxon>
        <taxon>Metazoa</taxon>
        <taxon>Ecdysozoa</taxon>
        <taxon>Arthropoda</taxon>
        <taxon>Hexapoda</taxon>
        <taxon>Collembola</taxon>
        <taxon>Entomobryomorpha</taxon>
        <taxon>Isotomoidea</taxon>
        <taxon>Isotomidae</taxon>
        <taxon>Proisotominae</taxon>
        <taxon>Folsomia</taxon>
    </lineage>
</organism>
<dbReference type="SUPFAM" id="SSF48208">
    <property type="entry name" value="Six-hairpin glycosidases"/>
    <property type="match status" value="1"/>
</dbReference>
<dbReference type="OMA" id="WLAYEYT"/>
<dbReference type="Proteomes" id="UP000198287">
    <property type="component" value="Unassembled WGS sequence"/>
</dbReference>
<dbReference type="PANTHER" id="PTHR36845">
    <property type="entry name" value="HYDROLASE, PUTATIVE (AFU_ORTHOLOGUE AFUA_7G05090)-RELATED"/>
    <property type="match status" value="1"/>
</dbReference>
<evidence type="ECO:0000256" key="1">
    <source>
        <dbReference type="ARBA" id="ARBA00022801"/>
    </source>
</evidence>
<dbReference type="InterPro" id="IPR052369">
    <property type="entry name" value="UG_Glycosaminoglycan_Hydrolase"/>
</dbReference>
<dbReference type="Gene3D" id="1.50.10.10">
    <property type="match status" value="1"/>
</dbReference>
<dbReference type="OrthoDB" id="2317065at2759"/>
<keyword evidence="1 4" id="KW-0378">Hydrolase</keyword>
<dbReference type="Pfam" id="PF07470">
    <property type="entry name" value="Glyco_hydro_88"/>
    <property type="match status" value="1"/>
</dbReference>
<dbReference type="GO" id="GO:0000272">
    <property type="term" value="P:polysaccharide catabolic process"/>
    <property type="evidence" value="ECO:0007669"/>
    <property type="project" value="TreeGrafter"/>
</dbReference>
<gene>
    <name evidence="4" type="ORF">Fcan01_09310</name>
</gene>
<dbReference type="PANTHER" id="PTHR36845:SF1">
    <property type="entry name" value="HYDROLASE, PUTATIVE (AFU_ORTHOLOGUE AFUA_7G05090)-RELATED"/>
    <property type="match status" value="1"/>
</dbReference>
<comment type="similarity">
    <text evidence="2">Belongs to the glycosyl hydrolase 88 family.</text>
</comment>
<keyword evidence="5" id="KW-1185">Reference proteome</keyword>
<evidence type="ECO:0000256" key="2">
    <source>
        <dbReference type="ARBA" id="ARBA00038358"/>
    </source>
</evidence>
<dbReference type="AlphaFoldDB" id="A0A226EES7"/>
<protein>
    <submittedName>
        <fullName evidence="4">Unsaturated chondroitin disaccharide hydrolase</fullName>
    </submittedName>
</protein>
<comment type="caution">
    <text evidence="4">The sequence shown here is derived from an EMBL/GenBank/DDBJ whole genome shotgun (WGS) entry which is preliminary data.</text>
</comment>
<reference evidence="4 5" key="1">
    <citation type="submission" date="2015-12" db="EMBL/GenBank/DDBJ databases">
        <title>The genome of Folsomia candida.</title>
        <authorList>
            <person name="Faddeeva A."/>
            <person name="Derks M.F."/>
            <person name="Anvar Y."/>
            <person name="Smit S."/>
            <person name="Van Straalen N."/>
            <person name="Roelofs D."/>
        </authorList>
    </citation>
    <scope>NUCLEOTIDE SEQUENCE [LARGE SCALE GENOMIC DNA]</scope>
    <source>
        <strain evidence="4 5">VU population</strain>
        <tissue evidence="4">Whole body</tissue>
    </source>
</reference>
<accession>A0A226EES7</accession>
<dbReference type="GO" id="GO:0052757">
    <property type="term" value="F:chondroitin hydrolase activity"/>
    <property type="evidence" value="ECO:0007669"/>
    <property type="project" value="TreeGrafter"/>
</dbReference>
<keyword evidence="3" id="KW-0732">Signal</keyword>
<evidence type="ECO:0000313" key="5">
    <source>
        <dbReference type="Proteomes" id="UP000198287"/>
    </source>
</evidence>
<evidence type="ECO:0000256" key="3">
    <source>
        <dbReference type="SAM" id="SignalP"/>
    </source>
</evidence>